<proteinExistence type="predicted"/>
<name>A0A0G4GKH0_9ALVE</name>
<protein>
    <submittedName>
        <fullName evidence="3">Uncharacterized protein</fullName>
    </submittedName>
</protein>
<feature type="compositionally biased region" description="Acidic residues" evidence="1">
    <location>
        <begin position="229"/>
        <end position="278"/>
    </location>
</feature>
<feature type="compositionally biased region" description="Acidic residues" evidence="1">
    <location>
        <begin position="162"/>
        <end position="171"/>
    </location>
</feature>
<feature type="region of interest" description="Disordered" evidence="1">
    <location>
        <begin position="66"/>
        <end position="139"/>
    </location>
</feature>
<feature type="region of interest" description="Disordered" evidence="1">
    <location>
        <begin position="213"/>
        <end position="289"/>
    </location>
</feature>
<evidence type="ECO:0000256" key="1">
    <source>
        <dbReference type="SAM" id="MobiDB-lite"/>
    </source>
</evidence>
<organism evidence="3">
    <name type="scientific">Chromera velia CCMP2878</name>
    <dbReference type="NCBI Taxonomy" id="1169474"/>
    <lineage>
        <taxon>Eukaryota</taxon>
        <taxon>Sar</taxon>
        <taxon>Alveolata</taxon>
        <taxon>Colpodellida</taxon>
        <taxon>Chromeraceae</taxon>
        <taxon>Chromera</taxon>
    </lineage>
</organism>
<dbReference type="AlphaFoldDB" id="A0A0G4GKH0"/>
<feature type="chain" id="PRO_5005190612" evidence="2">
    <location>
        <begin position="19"/>
        <end position="311"/>
    </location>
</feature>
<feature type="region of interest" description="Disordered" evidence="1">
    <location>
        <begin position="156"/>
        <end position="175"/>
    </location>
</feature>
<keyword evidence="2" id="KW-0732">Signal</keyword>
<evidence type="ECO:0000313" key="3">
    <source>
        <dbReference type="EMBL" id="CEM30490.1"/>
    </source>
</evidence>
<accession>A0A0G4GKH0</accession>
<feature type="compositionally biased region" description="Basic residues" evidence="1">
    <location>
        <begin position="66"/>
        <end position="86"/>
    </location>
</feature>
<dbReference type="VEuPathDB" id="CryptoDB:Cvel_4828"/>
<sequence length="311" mass="34369">MRSFSLLAFGASASFARAFLLRQPTGAIQPSSSLYRPVTVLADAPPLTMDPPVSFVDELRALPKLTPKKTAKKKVTKSEKTKKKTKTSSLSSRRSLNIEGMEDTPKPVSVSLKPKTKTTKKKRASSRPAPVQKQAEPLMMYPEIQMLPKALSVRTPEPVFQTEEEQPEEESVVSIPFSTVSNPFEEQQMSPEDNTLEALLASLPSPSRVLLPVLEEEPVEEKVEAEVPVAEDTEEETVAETPVVEEEKEEEPVAEAAQEEETEEGEVEGISEEAEEKEETPSPAVPVKDANDLTYANRWALLKQIVEESIE</sequence>
<reference evidence="3" key="1">
    <citation type="submission" date="2014-11" db="EMBL/GenBank/DDBJ databases">
        <authorList>
            <person name="Otto D Thomas"/>
            <person name="Naeem Raeece"/>
        </authorList>
    </citation>
    <scope>NUCLEOTIDE SEQUENCE</scope>
</reference>
<feature type="compositionally biased region" description="Basic residues" evidence="1">
    <location>
        <begin position="114"/>
        <end position="125"/>
    </location>
</feature>
<evidence type="ECO:0000256" key="2">
    <source>
        <dbReference type="SAM" id="SignalP"/>
    </source>
</evidence>
<dbReference type="EMBL" id="CDMZ01001303">
    <property type="protein sequence ID" value="CEM30490.1"/>
    <property type="molecule type" value="Genomic_DNA"/>
</dbReference>
<feature type="signal peptide" evidence="2">
    <location>
        <begin position="1"/>
        <end position="18"/>
    </location>
</feature>
<gene>
    <name evidence="3" type="ORF">Cvel_4828</name>
</gene>